<comment type="caution">
    <text evidence="2">The sequence shown here is derived from an EMBL/GenBank/DDBJ whole genome shotgun (WGS) entry which is preliminary data.</text>
</comment>
<gene>
    <name evidence="2" type="ORF">NKR19_g7871</name>
</gene>
<dbReference type="Proteomes" id="UP001174691">
    <property type="component" value="Unassembled WGS sequence"/>
</dbReference>
<reference evidence="2" key="1">
    <citation type="submission" date="2022-07" db="EMBL/GenBank/DDBJ databases">
        <title>Fungi with potential for degradation of polypropylene.</title>
        <authorList>
            <person name="Gostincar C."/>
        </authorList>
    </citation>
    <scope>NUCLEOTIDE SEQUENCE</scope>
    <source>
        <strain evidence="2">EXF-13287</strain>
    </source>
</reference>
<dbReference type="AlphaFoldDB" id="A0AA38VKZ0"/>
<evidence type="ECO:0000313" key="2">
    <source>
        <dbReference type="EMBL" id="KAJ9138318.1"/>
    </source>
</evidence>
<organism evidence="2 3">
    <name type="scientific">Coniochaeta hoffmannii</name>
    <dbReference type="NCBI Taxonomy" id="91930"/>
    <lineage>
        <taxon>Eukaryota</taxon>
        <taxon>Fungi</taxon>
        <taxon>Dikarya</taxon>
        <taxon>Ascomycota</taxon>
        <taxon>Pezizomycotina</taxon>
        <taxon>Sordariomycetes</taxon>
        <taxon>Sordariomycetidae</taxon>
        <taxon>Coniochaetales</taxon>
        <taxon>Coniochaetaceae</taxon>
        <taxon>Coniochaeta</taxon>
    </lineage>
</organism>
<sequence>MCTYYYLHHHHIPPCTRDIDIVVHYVFCPSSGTAPAQSVDSSSPFAPRGTASAPAKAVAATTTGSSATSEGSSHTATVQTPCSNLYFDPSQSVDYSDPCASGGCLASPDCSSGACRLEQLSGQWRCCRCGQGGNRYRWCRQRMRRSPDTFCYHVCCGDCTADDRE</sequence>
<protein>
    <submittedName>
        <fullName evidence="2">Uncharacterized protein</fullName>
    </submittedName>
</protein>
<name>A0AA38VKZ0_9PEZI</name>
<proteinExistence type="predicted"/>
<keyword evidence="3" id="KW-1185">Reference proteome</keyword>
<accession>A0AA38VKZ0</accession>
<feature type="region of interest" description="Disordered" evidence="1">
    <location>
        <begin position="56"/>
        <end position="77"/>
    </location>
</feature>
<evidence type="ECO:0000313" key="3">
    <source>
        <dbReference type="Proteomes" id="UP001174691"/>
    </source>
</evidence>
<evidence type="ECO:0000256" key="1">
    <source>
        <dbReference type="SAM" id="MobiDB-lite"/>
    </source>
</evidence>
<dbReference type="EMBL" id="JANBVN010000146">
    <property type="protein sequence ID" value="KAJ9138318.1"/>
    <property type="molecule type" value="Genomic_DNA"/>
</dbReference>